<dbReference type="RefSeq" id="WP_198571253.1">
    <property type="nucleotide sequence ID" value="NZ_CP066167.1"/>
</dbReference>
<proteinExistence type="predicted"/>
<accession>A0A7T4R3N4</accession>
<gene>
    <name evidence="1" type="ORF">I6N98_07980</name>
</gene>
<name>A0A7T4R3N4_9GAMM</name>
<protein>
    <submittedName>
        <fullName evidence="1">Uncharacterized protein</fullName>
    </submittedName>
</protein>
<dbReference type="AlphaFoldDB" id="A0A7T4R3N4"/>
<dbReference type="EMBL" id="CP066167">
    <property type="protein sequence ID" value="QQD19769.1"/>
    <property type="molecule type" value="Genomic_DNA"/>
</dbReference>
<dbReference type="KEGG" id="snan:I6N98_07980"/>
<evidence type="ECO:0000313" key="1">
    <source>
        <dbReference type="EMBL" id="QQD19769.1"/>
    </source>
</evidence>
<organism evidence="1 2">
    <name type="scientific">Spongiibacter nanhainus</name>
    <dbReference type="NCBI Taxonomy" id="2794344"/>
    <lineage>
        <taxon>Bacteria</taxon>
        <taxon>Pseudomonadati</taxon>
        <taxon>Pseudomonadota</taxon>
        <taxon>Gammaproteobacteria</taxon>
        <taxon>Cellvibrionales</taxon>
        <taxon>Spongiibacteraceae</taxon>
        <taxon>Spongiibacter</taxon>
    </lineage>
</organism>
<sequence>MDVTHGSVLVDDRELLSNVPVYVNEGGREGAYVNWMGCLHLDRESGSKLEQQEYRLKLRDGRLGNITIRKVISTNGAMHVEVLFEGRREDS</sequence>
<keyword evidence="2" id="KW-1185">Reference proteome</keyword>
<evidence type="ECO:0000313" key="2">
    <source>
        <dbReference type="Proteomes" id="UP000596063"/>
    </source>
</evidence>
<dbReference type="Proteomes" id="UP000596063">
    <property type="component" value="Chromosome"/>
</dbReference>
<reference evidence="1 2" key="1">
    <citation type="submission" date="2020-12" db="EMBL/GenBank/DDBJ databases">
        <authorList>
            <person name="Shan Y."/>
        </authorList>
    </citation>
    <scope>NUCLEOTIDE SEQUENCE [LARGE SCALE GENOMIC DNA]</scope>
    <source>
        <strain evidence="2">csc3.9</strain>
    </source>
</reference>